<sequence>MQVFISHAAPDRAVATRLRADLAAMGRQVTIDGGEPNGPRWWDGVLARIERCEAFLFVLSPTSLRSPGCMAELRYAKQLRRPILTVRTQSMPVPADLAGTGLYDPAIAGADRVRLLRAAMLTLPAAAPPPLSLAPRPLIPYFDGYRAQLEQPKLDRTAQHEMLGELRRRLRDEVDRTAVWSLLVRLRARPDVAPGVAEELEKLLAPGWRPDPEGRVERRYWDGQAWTTLVRHDGREFNERRVPPPEATWSDKAAAAPSAAPRRDRRLRLIAAGGVAVAGVAAAAYFLIDPEPTNPPITTARVFVDAINVQDNNALAGVTCERDHDRSDQLFLAGGFRLTLESVDPDADPPNFTVLATDLGSGGVDRRTYPLVKESGEWRVCAQ</sequence>
<dbReference type="GO" id="GO:0007165">
    <property type="term" value="P:signal transduction"/>
    <property type="evidence" value="ECO:0007669"/>
    <property type="project" value="InterPro"/>
</dbReference>
<protein>
    <recommendedName>
        <fullName evidence="2">TIR domain-containing protein</fullName>
    </recommendedName>
</protein>
<dbReference type="Pfam" id="PF13676">
    <property type="entry name" value="TIR_2"/>
    <property type="match status" value="1"/>
</dbReference>
<organism evidence="3 4">
    <name type="scientific">Actinokineospora alba</name>
    <dbReference type="NCBI Taxonomy" id="504798"/>
    <lineage>
        <taxon>Bacteria</taxon>
        <taxon>Bacillati</taxon>
        <taxon>Actinomycetota</taxon>
        <taxon>Actinomycetes</taxon>
        <taxon>Pseudonocardiales</taxon>
        <taxon>Pseudonocardiaceae</taxon>
        <taxon>Actinokineospora</taxon>
    </lineage>
</organism>
<evidence type="ECO:0000256" key="1">
    <source>
        <dbReference type="SAM" id="MobiDB-lite"/>
    </source>
</evidence>
<dbReference type="PROSITE" id="PS50104">
    <property type="entry name" value="TIR"/>
    <property type="match status" value="1"/>
</dbReference>
<dbReference type="SUPFAM" id="SSF52200">
    <property type="entry name" value="Toll/Interleukin receptor TIR domain"/>
    <property type="match status" value="1"/>
</dbReference>
<accession>A0A1H0WDM1</accession>
<evidence type="ECO:0000313" key="4">
    <source>
        <dbReference type="Proteomes" id="UP000199651"/>
    </source>
</evidence>
<feature type="region of interest" description="Disordered" evidence="1">
    <location>
        <begin position="237"/>
        <end position="260"/>
    </location>
</feature>
<evidence type="ECO:0000313" key="3">
    <source>
        <dbReference type="EMBL" id="SDP88889.1"/>
    </source>
</evidence>
<dbReference type="InterPro" id="IPR000157">
    <property type="entry name" value="TIR_dom"/>
</dbReference>
<dbReference type="EMBL" id="FNJB01000020">
    <property type="protein sequence ID" value="SDP88889.1"/>
    <property type="molecule type" value="Genomic_DNA"/>
</dbReference>
<dbReference type="AlphaFoldDB" id="A0A1H0WDM1"/>
<dbReference type="Gene3D" id="3.40.50.10140">
    <property type="entry name" value="Toll/interleukin-1 receptor homology (TIR) domain"/>
    <property type="match status" value="1"/>
</dbReference>
<name>A0A1H0WDM1_9PSEU</name>
<dbReference type="Proteomes" id="UP000199651">
    <property type="component" value="Unassembled WGS sequence"/>
</dbReference>
<reference evidence="4" key="1">
    <citation type="submission" date="2016-10" db="EMBL/GenBank/DDBJ databases">
        <authorList>
            <person name="Varghese N."/>
            <person name="Submissions S."/>
        </authorList>
    </citation>
    <scope>NUCLEOTIDE SEQUENCE [LARGE SCALE GENOMIC DNA]</scope>
    <source>
        <strain evidence="4">IBRC-M 10655</strain>
    </source>
</reference>
<dbReference type="Pfam" id="PF10708">
    <property type="entry name" value="DUF2510"/>
    <property type="match status" value="1"/>
</dbReference>
<evidence type="ECO:0000259" key="2">
    <source>
        <dbReference type="PROSITE" id="PS50104"/>
    </source>
</evidence>
<feature type="domain" description="TIR" evidence="2">
    <location>
        <begin position="1"/>
        <end position="120"/>
    </location>
</feature>
<keyword evidence="4" id="KW-1185">Reference proteome</keyword>
<dbReference type="RefSeq" id="WP_091383799.1">
    <property type="nucleotide sequence ID" value="NZ_FNDV01000007.1"/>
</dbReference>
<proteinExistence type="predicted"/>
<dbReference type="InterPro" id="IPR035897">
    <property type="entry name" value="Toll_tir_struct_dom_sf"/>
</dbReference>
<dbReference type="InterPro" id="IPR018929">
    <property type="entry name" value="DUF2510"/>
</dbReference>
<gene>
    <name evidence="3" type="ORF">SAMN05192558_12034</name>
</gene>